<evidence type="ECO:0000313" key="9">
    <source>
        <dbReference type="EMBL" id="EST12625.1"/>
    </source>
</evidence>
<feature type="domain" description="Major facilitator superfamily (MFS) profile" evidence="8">
    <location>
        <begin position="38"/>
        <end position="486"/>
    </location>
</feature>
<dbReference type="InterPro" id="IPR036259">
    <property type="entry name" value="MFS_trans_sf"/>
</dbReference>
<dbReference type="AlphaFoldDB" id="V6IYW1"/>
<comment type="subcellular location">
    <subcellularLocation>
        <location evidence="1">Cell membrane</location>
        <topology evidence="1">Multi-pass membrane protein</topology>
    </subcellularLocation>
</comment>
<feature type="transmembrane region" description="Helical" evidence="7">
    <location>
        <begin position="223"/>
        <end position="243"/>
    </location>
</feature>
<dbReference type="SUPFAM" id="SSF103473">
    <property type="entry name" value="MFS general substrate transporter"/>
    <property type="match status" value="1"/>
</dbReference>
<dbReference type="PROSITE" id="PS50850">
    <property type="entry name" value="MFS"/>
    <property type="match status" value="1"/>
</dbReference>
<feature type="transmembrane region" description="Helical" evidence="7">
    <location>
        <begin position="255"/>
        <end position="274"/>
    </location>
</feature>
<proteinExistence type="predicted"/>
<feature type="transmembrane region" description="Helical" evidence="7">
    <location>
        <begin position="286"/>
        <end position="316"/>
    </location>
</feature>
<feature type="transmembrane region" description="Helical" evidence="7">
    <location>
        <begin position="462"/>
        <end position="481"/>
    </location>
</feature>
<comment type="caution">
    <text evidence="9">The sequence shown here is derived from an EMBL/GenBank/DDBJ whole genome shotgun (WGS) entry which is preliminary data.</text>
</comment>
<dbReference type="GO" id="GO:0022857">
    <property type="term" value="F:transmembrane transporter activity"/>
    <property type="evidence" value="ECO:0007669"/>
    <property type="project" value="InterPro"/>
</dbReference>
<dbReference type="InterPro" id="IPR004638">
    <property type="entry name" value="EmrB-like"/>
</dbReference>
<evidence type="ECO:0000256" key="3">
    <source>
        <dbReference type="ARBA" id="ARBA00022475"/>
    </source>
</evidence>
<keyword evidence="5 7" id="KW-1133">Transmembrane helix</keyword>
<evidence type="ECO:0000313" key="10">
    <source>
        <dbReference type="Proteomes" id="UP000018296"/>
    </source>
</evidence>
<dbReference type="PRINTS" id="PR01036">
    <property type="entry name" value="TCRTETB"/>
</dbReference>
<feature type="transmembrane region" description="Helical" evidence="7">
    <location>
        <begin position="165"/>
        <end position="186"/>
    </location>
</feature>
<dbReference type="GO" id="GO:0005886">
    <property type="term" value="C:plasma membrane"/>
    <property type="evidence" value="ECO:0007669"/>
    <property type="project" value="UniProtKB-SubCell"/>
</dbReference>
<evidence type="ECO:0000256" key="1">
    <source>
        <dbReference type="ARBA" id="ARBA00004651"/>
    </source>
</evidence>
<dbReference type="STRING" id="1395513.P343_05675"/>
<dbReference type="eggNOG" id="COG2814">
    <property type="taxonomic scope" value="Bacteria"/>
</dbReference>
<keyword evidence="6 7" id="KW-0472">Membrane</keyword>
<evidence type="ECO:0000256" key="7">
    <source>
        <dbReference type="SAM" id="Phobius"/>
    </source>
</evidence>
<feature type="transmembrane region" description="Helical" evidence="7">
    <location>
        <begin position="381"/>
        <end position="407"/>
    </location>
</feature>
<reference evidence="9 10" key="1">
    <citation type="journal article" date="2013" name="Genome Announc.">
        <title>Genome Sequence of Sporolactobacillus laevolacticus DSM442, an Efficient Polymer-Grade D-Lactate Producer from Agricultural Waste Cottonseed as a Nitrogen Source.</title>
        <authorList>
            <person name="Wang H."/>
            <person name="Wang L."/>
            <person name="Ju J."/>
            <person name="Yu B."/>
            <person name="Ma Y."/>
        </authorList>
    </citation>
    <scope>NUCLEOTIDE SEQUENCE [LARGE SCALE GENOMIC DNA]</scope>
    <source>
        <strain evidence="9 10">DSM 442</strain>
    </source>
</reference>
<feature type="transmembrane region" description="Helical" evidence="7">
    <location>
        <begin position="133"/>
        <end position="153"/>
    </location>
</feature>
<dbReference type="EMBL" id="AWTC01000004">
    <property type="protein sequence ID" value="EST12625.1"/>
    <property type="molecule type" value="Genomic_DNA"/>
</dbReference>
<organism evidence="9 10">
    <name type="scientific">Sporolactobacillus laevolacticus DSM 442</name>
    <dbReference type="NCBI Taxonomy" id="1395513"/>
    <lineage>
        <taxon>Bacteria</taxon>
        <taxon>Bacillati</taxon>
        <taxon>Bacillota</taxon>
        <taxon>Bacilli</taxon>
        <taxon>Bacillales</taxon>
        <taxon>Sporolactobacillaceae</taxon>
        <taxon>Sporolactobacillus</taxon>
    </lineage>
</organism>
<protein>
    <submittedName>
        <fullName evidence="9">Multidrug MFS transporter</fullName>
    </submittedName>
</protein>
<dbReference type="NCBIfam" id="TIGR00711">
    <property type="entry name" value="efflux_EmrB"/>
    <property type="match status" value="1"/>
</dbReference>
<evidence type="ECO:0000256" key="2">
    <source>
        <dbReference type="ARBA" id="ARBA00022448"/>
    </source>
</evidence>
<dbReference type="PANTHER" id="PTHR42718:SF24">
    <property type="entry name" value="MAJOR FACILITATOR SUPERFAMILY (MFS) PROFILE DOMAIN-CONTAINING PROTEIN"/>
    <property type="match status" value="1"/>
</dbReference>
<dbReference type="PATRIC" id="fig|1395513.3.peg.1162"/>
<evidence type="ECO:0000256" key="5">
    <source>
        <dbReference type="ARBA" id="ARBA00022989"/>
    </source>
</evidence>
<feature type="transmembrane region" description="Helical" evidence="7">
    <location>
        <begin position="104"/>
        <end position="127"/>
    </location>
</feature>
<keyword evidence="10" id="KW-1185">Reference proteome</keyword>
<dbReference type="Gene3D" id="1.20.1720.10">
    <property type="entry name" value="Multidrug resistance protein D"/>
    <property type="match status" value="1"/>
</dbReference>
<dbReference type="InterPro" id="IPR020846">
    <property type="entry name" value="MFS_dom"/>
</dbReference>
<feature type="transmembrane region" description="Helical" evidence="7">
    <location>
        <begin position="328"/>
        <end position="349"/>
    </location>
</feature>
<feature type="transmembrane region" description="Helical" evidence="7">
    <location>
        <begin position="428"/>
        <end position="446"/>
    </location>
</feature>
<dbReference type="CDD" id="cd17503">
    <property type="entry name" value="MFS_LmrB_MDR_like"/>
    <property type="match status" value="1"/>
</dbReference>
<dbReference type="Gene3D" id="1.20.1250.20">
    <property type="entry name" value="MFS general substrate transporter like domains"/>
    <property type="match status" value="1"/>
</dbReference>
<feature type="transmembrane region" description="Helical" evidence="7">
    <location>
        <begin position="356"/>
        <end position="375"/>
    </location>
</feature>
<sequence>MRYIIGIVNHECEERSDGMSVVEEKRFQVHENLNVVPIVLVLISGGFVTILNQTLLVTALPSIMHDLHLTSVMVQWLQTVFLLVNGIMIPITAFLEGRFTTRSLFLFAMGSFTFGTLVCLVSNDFIFLIVGRIIQAIGAGIMMPLMMAVMFIIFPIEKRGSVMGIFGLVIGFAPAIGPTLSGWLITHYSWRILFYVVLPVALIDFILAYFILKNVTKLTYPKLDVLSILLSTLGFGGLLYGSSIAGSRGWGDSEVLITLVAGAAALTVFILRQFRLEQPILEFRVFRYPIFTLTTTIGMLSFSVFIAGATMLPIYMQTMLGFSPLKSGLMLLPGAIIMGAMSPITGRIFDKIGARGLSITGISILLAMTLLMSRLSANTSFTYLAIINAVRMMGLSMVLMPTTTAGLNQLPRHLIPHGTAMNNTMRQVAGSIGTALLFTVMASSALNPQKYGVGGLIHGVDTAFFVASFLCLIALILTFFVKKPST</sequence>
<keyword evidence="3" id="KW-1003">Cell membrane</keyword>
<dbReference type="Proteomes" id="UP000018296">
    <property type="component" value="Unassembled WGS sequence"/>
</dbReference>
<feature type="transmembrane region" description="Helical" evidence="7">
    <location>
        <begin position="35"/>
        <end position="56"/>
    </location>
</feature>
<accession>V6IYW1</accession>
<keyword evidence="4 7" id="KW-0812">Transmembrane</keyword>
<evidence type="ECO:0000256" key="4">
    <source>
        <dbReference type="ARBA" id="ARBA00022692"/>
    </source>
</evidence>
<dbReference type="PANTHER" id="PTHR42718">
    <property type="entry name" value="MAJOR FACILITATOR SUPERFAMILY MULTIDRUG TRANSPORTER MFSC"/>
    <property type="match status" value="1"/>
</dbReference>
<evidence type="ECO:0000259" key="8">
    <source>
        <dbReference type="PROSITE" id="PS50850"/>
    </source>
</evidence>
<feature type="transmembrane region" description="Helical" evidence="7">
    <location>
        <begin position="192"/>
        <end position="211"/>
    </location>
</feature>
<dbReference type="InterPro" id="IPR011701">
    <property type="entry name" value="MFS"/>
</dbReference>
<feature type="transmembrane region" description="Helical" evidence="7">
    <location>
        <begin position="76"/>
        <end position="95"/>
    </location>
</feature>
<gene>
    <name evidence="9" type="ORF">P343_05675</name>
</gene>
<keyword evidence="2" id="KW-0813">Transport</keyword>
<name>V6IYW1_9BACL</name>
<evidence type="ECO:0000256" key="6">
    <source>
        <dbReference type="ARBA" id="ARBA00023136"/>
    </source>
</evidence>
<dbReference type="Pfam" id="PF07690">
    <property type="entry name" value="MFS_1"/>
    <property type="match status" value="1"/>
</dbReference>